<reference evidence="11 12" key="1">
    <citation type="submission" date="2019-08" db="EMBL/GenBank/DDBJ databases">
        <title>In-depth cultivation of the pig gut microbiome towards novel bacterial diversity and tailored functional studies.</title>
        <authorList>
            <person name="Wylensek D."/>
            <person name="Hitch T.C.A."/>
            <person name="Clavel T."/>
        </authorList>
    </citation>
    <scope>NUCLEOTIDE SEQUENCE [LARGE SCALE GENOMIC DNA]</scope>
    <source>
        <strain evidence="11 12">NM-380-WT-3C1</strain>
    </source>
</reference>
<feature type="binding site" evidence="9">
    <location>
        <begin position="38"/>
        <end position="42"/>
    </location>
    <ligand>
        <name>substrate</name>
    </ligand>
</feature>
<evidence type="ECO:0000256" key="6">
    <source>
        <dbReference type="ARBA" id="ARBA00022842"/>
    </source>
</evidence>
<dbReference type="InterPro" id="IPR029056">
    <property type="entry name" value="Ribokinase-like"/>
</dbReference>
<comment type="caution">
    <text evidence="9">Lacks conserved residue(s) required for the propagation of feature annotation.</text>
</comment>
<dbReference type="GO" id="GO:0005524">
    <property type="term" value="F:ATP binding"/>
    <property type="evidence" value="ECO:0007669"/>
    <property type="project" value="UniProtKB-UniRule"/>
</dbReference>
<name>A0A7X2PD94_9SPIO</name>
<feature type="binding site" evidence="9">
    <location>
        <begin position="10"/>
        <end position="12"/>
    </location>
    <ligand>
        <name>substrate</name>
    </ligand>
</feature>
<comment type="subunit">
    <text evidence="9">Homodimer.</text>
</comment>
<dbReference type="PANTHER" id="PTHR10584:SF166">
    <property type="entry name" value="RIBOKINASE"/>
    <property type="match status" value="1"/>
</dbReference>
<keyword evidence="9" id="KW-0963">Cytoplasm</keyword>
<feature type="binding site" evidence="9">
    <location>
        <position position="274"/>
    </location>
    <ligand>
        <name>K(+)</name>
        <dbReference type="ChEBI" id="CHEBI:29103"/>
    </ligand>
</feature>
<dbReference type="GO" id="GO:0019303">
    <property type="term" value="P:D-ribose catabolic process"/>
    <property type="evidence" value="ECO:0007669"/>
    <property type="project" value="UniProtKB-UniRule"/>
</dbReference>
<evidence type="ECO:0000313" key="11">
    <source>
        <dbReference type="EMBL" id="MSU06706.1"/>
    </source>
</evidence>
<dbReference type="RefSeq" id="WP_154425771.1">
    <property type="nucleotide sequence ID" value="NZ_VUNN01000015.1"/>
</dbReference>
<feature type="binding site" evidence="9">
    <location>
        <position position="179"/>
    </location>
    <ligand>
        <name>ATP</name>
        <dbReference type="ChEBI" id="CHEBI:30616"/>
    </ligand>
</feature>
<feature type="binding site" evidence="9">
    <location>
        <begin position="243"/>
        <end position="244"/>
    </location>
    <ligand>
        <name>ATP</name>
        <dbReference type="ChEBI" id="CHEBI:30616"/>
    </ligand>
</feature>
<dbReference type="Proteomes" id="UP000460549">
    <property type="component" value="Unassembled WGS sequence"/>
</dbReference>
<evidence type="ECO:0000259" key="10">
    <source>
        <dbReference type="Pfam" id="PF00294"/>
    </source>
</evidence>
<keyword evidence="7 9" id="KW-0630">Potassium</keyword>
<dbReference type="PRINTS" id="PR00990">
    <property type="entry name" value="RIBOKINASE"/>
</dbReference>
<feature type="binding site" evidence="9">
    <location>
        <position position="277"/>
    </location>
    <ligand>
        <name>K(+)</name>
        <dbReference type="ChEBI" id="CHEBI:29103"/>
    </ligand>
</feature>
<evidence type="ECO:0000256" key="4">
    <source>
        <dbReference type="ARBA" id="ARBA00022777"/>
    </source>
</evidence>
<keyword evidence="4 9" id="KW-0418">Kinase</keyword>
<evidence type="ECO:0000313" key="12">
    <source>
        <dbReference type="Proteomes" id="UP000460549"/>
    </source>
</evidence>
<keyword evidence="6 9" id="KW-0460">Magnesium</keyword>
<dbReference type="Gene3D" id="3.40.1190.20">
    <property type="match status" value="1"/>
</dbReference>
<feature type="binding site" evidence="9">
    <location>
        <position position="244"/>
    </location>
    <ligand>
        <name>substrate</name>
    </ligand>
</feature>
<gene>
    <name evidence="9" type="primary">rbsK</name>
    <name evidence="11" type="ORF">FYJ80_07950</name>
</gene>
<dbReference type="HAMAP" id="MF_01987">
    <property type="entry name" value="Ribokinase"/>
    <property type="match status" value="1"/>
</dbReference>
<feature type="active site" description="Proton acceptor" evidence="9">
    <location>
        <position position="244"/>
    </location>
</feature>
<dbReference type="EC" id="2.7.1.15" evidence="9"/>
<keyword evidence="8 9" id="KW-0119">Carbohydrate metabolism</keyword>
<dbReference type="UniPathway" id="UPA00916">
    <property type="reaction ID" value="UER00889"/>
</dbReference>
<evidence type="ECO:0000256" key="7">
    <source>
        <dbReference type="ARBA" id="ARBA00022958"/>
    </source>
</evidence>
<keyword evidence="3 9" id="KW-0547">Nucleotide-binding</keyword>
<dbReference type="Pfam" id="PF00294">
    <property type="entry name" value="PfkB"/>
    <property type="match status" value="1"/>
</dbReference>
<feature type="binding site" evidence="9">
    <location>
        <begin position="212"/>
        <end position="217"/>
    </location>
    <ligand>
        <name>ATP</name>
        <dbReference type="ChEBI" id="CHEBI:30616"/>
    </ligand>
</feature>
<feature type="domain" description="Carbohydrate kinase PfkB" evidence="10">
    <location>
        <begin position="2"/>
        <end position="285"/>
    </location>
</feature>
<dbReference type="SUPFAM" id="SSF53613">
    <property type="entry name" value="Ribokinase-like"/>
    <property type="match status" value="1"/>
</dbReference>
<keyword evidence="5 9" id="KW-0067">ATP-binding</keyword>
<keyword evidence="1 9" id="KW-0808">Transferase</keyword>
<dbReference type="InterPro" id="IPR011877">
    <property type="entry name" value="Ribokinase"/>
</dbReference>
<comment type="cofactor">
    <cofactor evidence="9">
        <name>Mg(2+)</name>
        <dbReference type="ChEBI" id="CHEBI:18420"/>
    </cofactor>
    <text evidence="9">Requires a divalent cation, most likely magnesium in vivo, as an electrophilic catalyst to aid phosphoryl group transfer. It is the chelate of the metal and the nucleotide that is the actual substrate.</text>
</comment>
<comment type="pathway">
    <text evidence="9">Carbohydrate metabolism; D-ribose degradation; D-ribose 5-phosphate from beta-D-ribopyranose: step 2/2.</text>
</comment>
<dbReference type="AlphaFoldDB" id="A0A7X2PD94"/>
<feature type="binding site" evidence="9">
    <location>
        <position position="240"/>
    </location>
    <ligand>
        <name>K(+)</name>
        <dbReference type="ChEBI" id="CHEBI:29103"/>
    </ligand>
</feature>
<feature type="binding site" evidence="9">
    <location>
        <position position="136"/>
    </location>
    <ligand>
        <name>substrate</name>
    </ligand>
</feature>
<feature type="binding site" evidence="9">
    <location>
        <position position="279"/>
    </location>
    <ligand>
        <name>K(+)</name>
        <dbReference type="ChEBI" id="CHEBI:29103"/>
    </ligand>
</feature>
<dbReference type="GO" id="GO:0005737">
    <property type="term" value="C:cytoplasm"/>
    <property type="evidence" value="ECO:0007669"/>
    <property type="project" value="UniProtKB-SubCell"/>
</dbReference>
<dbReference type="GO" id="GO:0004747">
    <property type="term" value="F:ribokinase activity"/>
    <property type="evidence" value="ECO:0007669"/>
    <property type="project" value="UniProtKB-UniRule"/>
</dbReference>
<comment type="similarity">
    <text evidence="9">Belongs to the carbohydrate kinase PfkB family. Ribokinase subfamily.</text>
</comment>
<dbReference type="EMBL" id="VUNN01000015">
    <property type="protein sequence ID" value="MSU06706.1"/>
    <property type="molecule type" value="Genomic_DNA"/>
</dbReference>
<comment type="subcellular location">
    <subcellularLocation>
        <location evidence="9">Cytoplasm</location>
    </subcellularLocation>
</comment>
<sequence>MKVLCYGSLNIDITYRVNHIVKEGETISSYSVIKGAGGKGANQSAALAKAGLRVFHSGKLGTDGAFILDKLKSFGVDTSLTIVTDNQSGNAIIQVDDEGQNSIILFSGENKNILKIEVDSVLSNFDAGDWLVIQNEINELEYIINRASEKGINICFNPAPMDEDVFKLPLDKITLLVVNEIEGAALALTDGDFEEILNTLCQKYPKCKILMTLGDKGSLYYDGSKVYHQACFKVDSVDTTAAGDTFIGYFLKKLIDGEGAIDALKWASAASAIAVSRKGAMDSVPYYDEVRSFLGESI</sequence>
<evidence type="ECO:0000256" key="2">
    <source>
        <dbReference type="ARBA" id="ARBA00022723"/>
    </source>
</evidence>
<dbReference type="InterPro" id="IPR011611">
    <property type="entry name" value="PfkB_dom"/>
</dbReference>
<evidence type="ECO:0000256" key="1">
    <source>
        <dbReference type="ARBA" id="ARBA00022679"/>
    </source>
</evidence>
<keyword evidence="12" id="KW-1185">Reference proteome</keyword>
<feature type="binding site" evidence="9">
    <location>
        <position position="283"/>
    </location>
    <ligand>
        <name>K(+)</name>
        <dbReference type="ChEBI" id="CHEBI:29103"/>
    </ligand>
</feature>
<protein>
    <recommendedName>
        <fullName evidence="9">Ribokinase</fullName>
        <shortName evidence="9">RK</shortName>
        <ecNumber evidence="9">2.7.1.15</ecNumber>
    </recommendedName>
</protein>
<keyword evidence="2 9" id="KW-0479">Metal-binding</keyword>
<organism evidence="11 12">
    <name type="scientific">Bullifex porci</name>
    <dbReference type="NCBI Taxonomy" id="2606638"/>
    <lineage>
        <taxon>Bacteria</taxon>
        <taxon>Pseudomonadati</taxon>
        <taxon>Spirochaetota</taxon>
        <taxon>Spirochaetia</taxon>
        <taxon>Spirochaetales</taxon>
        <taxon>Spirochaetaceae</taxon>
        <taxon>Bullifex</taxon>
    </lineage>
</organism>
<dbReference type="PANTHER" id="PTHR10584">
    <property type="entry name" value="SUGAR KINASE"/>
    <property type="match status" value="1"/>
</dbReference>
<feature type="binding site" evidence="9">
    <location>
        <position position="238"/>
    </location>
    <ligand>
        <name>K(+)</name>
        <dbReference type="ChEBI" id="CHEBI:29103"/>
    </ligand>
</feature>
<comment type="activity regulation">
    <text evidence="9">Activated by a monovalent cation that binds near, but not in, the active site. The most likely occupant of the site in vivo is potassium. Ion binding induces a conformational change that may alter substrate affinity.</text>
</comment>
<comment type="caution">
    <text evidence="11">The sequence shown here is derived from an EMBL/GenBank/DDBJ whole genome shotgun (WGS) entry which is preliminary data.</text>
</comment>
<comment type="catalytic activity">
    <reaction evidence="9">
        <text>D-ribose + ATP = D-ribose 5-phosphate + ADP + H(+)</text>
        <dbReference type="Rhea" id="RHEA:13697"/>
        <dbReference type="ChEBI" id="CHEBI:15378"/>
        <dbReference type="ChEBI" id="CHEBI:30616"/>
        <dbReference type="ChEBI" id="CHEBI:47013"/>
        <dbReference type="ChEBI" id="CHEBI:78346"/>
        <dbReference type="ChEBI" id="CHEBI:456216"/>
        <dbReference type="EC" id="2.7.1.15"/>
    </reaction>
</comment>
<dbReference type="CDD" id="cd01174">
    <property type="entry name" value="ribokinase"/>
    <property type="match status" value="1"/>
</dbReference>
<accession>A0A7X2PD94</accession>
<dbReference type="GO" id="GO:0046872">
    <property type="term" value="F:metal ion binding"/>
    <property type="evidence" value="ECO:0007669"/>
    <property type="project" value="UniProtKB-KW"/>
</dbReference>
<dbReference type="InterPro" id="IPR002139">
    <property type="entry name" value="Ribo/fructo_kinase"/>
</dbReference>
<evidence type="ECO:0000256" key="9">
    <source>
        <dbReference type="HAMAP-Rule" id="MF_01987"/>
    </source>
</evidence>
<evidence type="ECO:0000256" key="5">
    <source>
        <dbReference type="ARBA" id="ARBA00022840"/>
    </source>
</evidence>
<proteinExistence type="inferred from homology"/>
<evidence type="ECO:0000256" key="3">
    <source>
        <dbReference type="ARBA" id="ARBA00022741"/>
    </source>
</evidence>
<evidence type="ECO:0000256" key="8">
    <source>
        <dbReference type="ARBA" id="ARBA00023277"/>
    </source>
</evidence>
<comment type="function">
    <text evidence="9">Catalyzes the phosphorylation of ribose at O-5 in a reaction requiring ATP and magnesium. The resulting D-ribose-5-phosphate can then be used either for sythesis of nucleotides, histidine, and tryptophan, or as a component of the pentose phosphate pathway.</text>
</comment>